<evidence type="ECO:0000313" key="3">
    <source>
        <dbReference type="Proteomes" id="UP000004310"/>
    </source>
</evidence>
<dbReference type="Proteomes" id="UP000004310">
    <property type="component" value="Unassembled WGS sequence"/>
</dbReference>
<name>Q0G0S2_9HYPH</name>
<accession>Q0G0S2</accession>
<protein>
    <recommendedName>
        <fullName evidence="4">DUF4169 family protein</fullName>
    </recommendedName>
</protein>
<dbReference type="EMBL" id="AATP01000005">
    <property type="protein sequence ID" value="EAU40917.1"/>
    <property type="molecule type" value="Genomic_DNA"/>
</dbReference>
<dbReference type="STRING" id="217511.GCA_001463845_01991"/>
<organism evidence="2 3">
    <name type="scientific">Fulvimarina pelagi HTCC2506</name>
    <dbReference type="NCBI Taxonomy" id="314231"/>
    <lineage>
        <taxon>Bacteria</taxon>
        <taxon>Pseudomonadati</taxon>
        <taxon>Pseudomonadota</taxon>
        <taxon>Alphaproteobacteria</taxon>
        <taxon>Hyphomicrobiales</taxon>
        <taxon>Aurantimonadaceae</taxon>
        <taxon>Fulvimarina</taxon>
    </lineage>
</organism>
<evidence type="ECO:0000313" key="2">
    <source>
        <dbReference type="EMBL" id="EAU40917.1"/>
    </source>
</evidence>
<evidence type="ECO:0008006" key="4">
    <source>
        <dbReference type="Google" id="ProtNLM"/>
    </source>
</evidence>
<dbReference type="InterPro" id="IPR025227">
    <property type="entry name" value="DUF4169"/>
</dbReference>
<dbReference type="RefSeq" id="WP_007068825.1">
    <property type="nucleotide sequence ID" value="NZ_DS022272.1"/>
</dbReference>
<evidence type="ECO:0000256" key="1">
    <source>
        <dbReference type="SAM" id="MobiDB-lite"/>
    </source>
</evidence>
<sequence>MGEIVNLRRARKAKAQVDREAAAAENRVRFGTPTALRKLAEKRRAEAAKTHDGHKRDHGKNDLEKKPTLPDETS</sequence>
<dbReference type="HOGENOM" id="CLU_187649_3_2_5"/>
<comment type="caution">
    <text evidence="2">The sequence shown here is derived from an EMBL/GenBank/DDBJ whole genome shotgun (WGS) entry which is preliminary data.</text>
</comment>
<dbReference type="Pfam" id="PF13770">
    <property type="entry name" value="DUF4169"/>
    <property type="match status" value="1"/>
</dbReference>
<feature type="region of interest" description="Disordered" evidence="1">
    <location>
        <begin position="39"/>
        <end position="74"/>
    </location>
</feature>
<proteinExistence type="predicted"/>
<dbReference type="AlphaFoldDB" id="Q0G0S2"/>
<gene>
    <name evidence="2" type="ORF">FP2506_18554</name>
</gene>
<reference evidence="2 3" key="1">
    <citation type="journal article" date="2010" name="J. Bacteriol.">
        <title>Genome sequence of Fulvimarina pelagi HTCC2506T, a Mn(II)-oxidizing alphaproteobacterium possessing an aerobic anoxygenic photosynthetic gene cluster and Xanthorhodopsin.</title>
        <authorList>
            <person name="Kang I."/>
            <person name="Oh H.M."/>
            <person name="Lim S.I."/>
            <person name="Ferriera S."/>
            <person name="Giovannoni S.J."/>
            <person name="Cho J.C."/>
        </authorList>
    </citation>
    <scope>NUCLEOTIDE SEQUENCE [LARGE SCALE GENOMIC DNA]</scope>
    <source>
        <strain evidence="2 3">HTCC2506</strain>
    </source>
</reference>
<keyword evidence="3" id="KW-1185">Reference proteome</keyword>